<dbReference type="CDD" id="cd18793">
    <property type="entry name" value="SF2_C_SNF"/>
    <property type="match status" value="1"/>
</dbReference>
<dbReference type="InterPro" id="IPR049730">
    <property type="entry name" value="SNF2/RAD54-like_C"/>
</dbReference>
<dbReference type="PANTHER" id="PTHR45626:SF17">
    <property type="entry name" value="HELICASE-LIKE TRANSCRIPTION FACTOR"/>
    <property type="match status" value="1"/>
</dbReference>
<keyword evidence="9" id="KW-1185">Reference proteome</keyword>
<evidence type="ECO:0000256" key="5">
    <source>
        <dbReference type="SAM" id="MobiDB-lite"/>
    </source>
</evidence>
<dbReference type="GO" id="GO:0005634">
    <property type="term" value="C:nucleus"/>
    <property type="evidence" value="ECO:0007669"/>
    <property type="project" value="TreeGrafter"/>
</dbReference>
<dbReference type="EMBL" id="JAULSR010000002">
    <property type="protein sequence ID" value="KAK0630427.1"/>
    <property type="molecule type" value="Genomic_DNA"/>
</dbReference>
<dbReference type="AlphaFoldDB" id="A0AA40C9S7"/>
<feature type="domain" description="Helicase ATP-binding" evidence="6">
    <location>
        <begin position="321"/>
        <end position="495"/>
    </location>
</feature>
<dbReference type="InterPro" id="IPR000330">
    <property type="entry name" value="SNF2_N"/>
</dbReference>
<dbReference type="GO" id="GO:0005524">
    <property type="term" value="F:ATP binding"/>
    <property type="evidence" value="ECO:0007669"/>
    <property type="project" value="UniProtKB-KW"/>
</dbReference>
<dbReference type="SMART" id="SM00490">
    <property type="entry name" value="HELICc"/>
    <property type="match status" value="1"/>
</dbReference>
<dbReference type="PROSITE" id="PS51192">
    <property type="entry name" value="HELICASE_ATP_BIND_1"/>
    <property type="match status" value="1"/>
</dbReference>
<gene>
    <name evidence="8" type="ORF">B0T17DRAFT_528380</name>
</gene>
<dbReference type="GO" id="GO:0008094">
    <property type="term" value="F:ATP-dependent activity, acting on DNA"/>
    <property type="evidence" value="ECO:0007669"/>
    <property type="project" value="TreeGrafter"/>
</dbReference>
<dbReference type="GO" id="GO:0006281">
    <property type="term" value="P:DNA repair"/>
    <property type="evidence" value="ECO:0007669"/>
    <property type="project" value="TreeGrafter"/>
</dbReference>
<dbReference type="Pfam" id="PF00176">
    <property type="entry name" value="SNF2-rel_dom"/>
    <property type="match status" value="1"/>
</dbReference>
<reference evidence="8" key="1">
    <citation type="submission" date="2023-06" db="EMBL/GenBank/DDBJ databases">
        <title>Genome-scale phylogeny and comparative genomics of the fungal order Sordariales.</title>
        <authorList>
            <consortium name="Lawrence Berkeley National Laboratory"/>
            <person name="Hensen N."/>
            <person name="Bonometti L."/>
            <person name="Westerberg I."/>
            <person name="Brannstrom I.O."/>
            <person name="Guillou S."/>
            <person name="Cros-Aarteil S."/>
            <person name="Calhoun S."/>
            <person name="Haridas S."/>
            <person name="Kuo A."/>
            <person name="Mondo S."/>
            <person name="Pangilinan J."/>
            <person name="Riley R."/>
            <person name="LaButti K."/>
            <person name="Andreopoulos B."/>
            <person name="Lipzen A."/>
            <person name="Chen C."/>
            <person name="Yanf M."/>
            <person name="Daum C."/>
            <person name="Ng V."/>
            <person name="Clum A."/>
            <person name="Steindorff A."/>
            <person name="Ohm R."/>
            <person name="Martin F."/>
            <person name="Silar P."/>
            <person name="Natvig D."/>
            <person name="Lalanne C."/>
            <person name="Gautier V."/>
            <person name="Ament-velasquez S.L."/>
            <person name="Kruys A."/>
            <person name="Hutchinson M.I."/>
            <person name="Powell A.J."/>
            <person name="Barry K."/>
            <person name="Miller A.N."/>
            <person name="Grigoriev I.V."/>
            <person name="Debuchy R."/>
            <person name="Gladieux P."/>
            <person name="Thoren M.H."/>
            <person name="Johannesson H."/>
        </authorList>
    </citation>
    <scope>NUCLEOTIDE SEQUENCE</scope>
    <source>
        <strain evidence="8">SMH3391-2</strain>
    </source>
</reference>
<proteinExistence type="predicted"/>
<dbReference type="PANTHER" id="PTHR45626">
    <property type="entry name" value="TRANSCRIPTION TERMINATION FACTOR 2-RELATED"/>
    <property type="match status" value="1"/>
</dbReference>
<dbReference type="InterPro" id="IPR050628">
    <property type="entry name" value="SNF2_RAD54_helicase_TF"/>
</dbReference>
<dbReference type="Gene3D" id="3.40.50.300">
    <property type="entry name" value="P-loop containing nucleotide triphosphate hydrolases"/>
    <property type="match status" value="1"/>
</dbReference>
<evidence type="ECO:0000313" key="8">
    <source>
        <dbReference type="EMBL" id="KAK0630427.1"/>
    </source>
</evidence>
<evidence type="ECO:0000259" key="7">
    <source>
        <dbReference type="PROSITE" id="PS51194"/>
    </source>
</evidence>
<dbReference type="InterPro" id="IPR014001">
    <property type="entry name" value="Helicase_ATP-bd"/>
</dbReference>
<evidence type="ECO:0000313" key="9">
    <source>
        <dbReference type="Proteomes" id="UP001174934"/>
    </source>
</evidence>
<dbReference type="Proteomes" id="UP001174934">
    <property type="component" value="Unassembled WGS sequence"/>
</dbReference>
<keyword evidence="2" id="KW-0378">Hydrolase</keyword>
<comment type="caution">
    <text evidence="8">The sequence shown here is derived from an EMBL/GenBank/DDBJ whole genome shotgun (WGS) entry which is preliminary data.</text>
</comment>
<protein>
    <submittedName>
        <fullName evidence="8">SNF2 family N-terminal domain-containing protein</fullName>
    </submittedName>
</protein>
<dbReference type="InterPro" id="IPR038718">
    <property type="entry name" value="SNF2-like_sf"/>
</dbReference>
<evidence type="ECO:0000259" key="6">
    <source>
        <dbReference type="PROSITE" id="PS51192"/>
    </source>
</evidence>
<dbReference type="SUPFAM" id="SSF52540">
    <property type="entry name" value="P-loop containing nucleoside triphosphate hydrolases"/>
    <property type="match status" value="2"/>
</dbReference>
<evidence type="ECO:0000256" key="3">
    <source>
        <dbReference type="ARBA" id="ARBA00022806"/>
    </source>
</evidence>
<accession>A0AA40C9S7</accession>
<dbReference type="CDD" id="cd18008">
    <property type="entry name" value="DEXDc_SHPRH-like"/>
    <property type="match status" value="1"/>
</dbReference>
<dbReference type="Pfam" id="PF00271">
    <property type="entry name" value="Helicase_C"/>
    <property type="match status" value="1"/>
</dbReference>
<feature type="region of interest" description="Disordered" evidence="5">
    <location>
        <begin position="28"/>
        <end position="57"/>
    </location>
</feature>
<dbReference type="SMART" id="SM00487">
    <property type="entry name" value="DEXDc"/>
    <property type="match status" value="1"/>
</dbReference>
<dbReference type="InterPro" id="IPR027417">
    <property type="entry name" value="P-loop_NTPase"/>
</dbReference>
<dbReference type="GO" id="GO:0004386">
    <property type="term" value="F:helicase activity"/>
    <property type="evidence" value="ECO:0007669"/>
    <property type="project" value="UniProtKB-KW"/>
</dbReference>
<evidence type="ECO:0000256" key="2">
    <source>
        <dbReference type="ARBA" id="ARBA00022801"/>
    </source>
</evidence>
<feature type="domain" description="Helicase C-terminal" evidence="7">
    <location>
        <begin position="690"/>
        <end position="853"/>
    </location>
</feature>
<dbReference type="Gene3D" id="3.40.50.10810">
    <property type="entry name" value="Tandem AAA-ATPase domain"/>
    <property type="match status" value="1"/>
</dbReference>
<dbReference type="GO" id="GO:0016787">
    <property type="term" value="F:hydrolase activity"/>
    <property type="evidence" value="ECO:0007669"/>
    <property type="project" value="UniProtKB-KW"/>
</dbReference>
<dbReference type="PROSITE" id="PS51194">
    <property type="entry name" value="HELICASE_CTER"/>
    <property type="match status" value="1"/>
</dbReference>
<evidence type="ECO:0000256" key="1">
    <source>
        <dbReference type="ARBA" id="ARBA00022741"/>
    </source>
</evidence>
<keyword evidence="4" id="KW-0067">ATP-binding</keyword>
<dbReference type="InterPro" id="IPR001650">
    <property type="entry name" value="Helicase_C-like"/>
</dbReference>
<keyword evidence="3" id="KW-0347">Helicase</keyword>
<organism evidence="8 9">
    <name type="scientific">Bombardia bombarda</name>
    <dbReference type="NCBI Taxonomy" id="252184"/>
    <lineage>
        <taxon>Eukaryota</taxon>
        <taxon>Fungi</taxon>
        <taxon>Dikarya</taxon>
        <taxon>Ascomycota</taxon>
        <taxon>Pezizomycotina</taxon>
        <taxon>Sordariomycetes</taxon>
        <taxon>Sordariomycetidae</taxon>
        <taxon>Sordariales</taxon>
        <taxon>Lasiosphaeriaceae</taxon>
        <taxon>Bombardia</taxon>
    </lineage>
</organism>
<evidence type="ECO:0000256" key="4">
    <source>
        <dbReference type="ARBA" id="ARBA00022840"/>
    </source>
</evidence>
<sequence length="872" mass="97608">MLGPNEFADAGMNWHNKRPIVDVAHYSSDSDANHEHKRARFEVDGSSATPGGGKPDDQLISSIDTCFGTISSTCMSTYRDSEGVTEYPVNITVYGNMLKLYAGDKYAGIINSQALAVLSRDFSVQFRGILVTTPTTKSKQNQREETLQLPRECVARVTIFGLKTESLAVGDILSAADLYLQHPSFTEYHGLSAPYSNPHYLLRPGAEMPNLQQLWISSGESSNKLLKKKELDQSSKNRFMDIFDAADGDEEDLSPLELSQAITVTASPRIKTTLKRYQLDALAMMVEKEQGIVHHPRFPSLWSPPRIDDGLYRHNVTGIFERTPRPVYGGVLADEMGLGKTLSMLALISWSLDSVEAKHGKGDADEGASWPPTLIVTPKTTLISWEEQIKRHIYPGKLKWATYHGAARKLPCGGTDVVLTTYQTMRSECAFKGPLYSTKWLRIVLDEAHQIRSRSTKLFQAACAIEAQYRWCLTGTPIQNSLDDFGALLSFVRVYPFGDKQVFDSLIAMPVQKDIPDGLRRFKILVRATCLRRTKKGANLEELALPTRTETIEDIELSPSDRRLYTFFQREALRLAAGLEDHQGKNILGLINTLRAICDHGENLLPLPALRAWQSRRYESIDWFGMGEPTAIECQTCGINLVESDESNGRLICTTCTHLGKGVEDPSCFMPRTQTHGQTCGRITVPPSAKVTALIRNLRQEQSRNNDCDNLKPGKSVVFSCWTRMLDLVQQHLELSGFNVRRIDGKSSLQDRGNAIEQFSENPDCTVMLASIESAGEGITLTAANYVHLLEPHWNPAKEAQAIARVHRIGQTRNVRVTRYITKDSVENHVQWVQEKKERLINDSLDPKERTQLETGDERWKVGDLRQLLGSA</sequence>
<name>A0AA40C9S7_9PEZI</name>
<keyword evidence="1" id="KW-0547">Nucleotide-binding</keyword>